<dbReference type="Proteomes" id="UP000193144">
    <property type="component" value="Unassembled WGS sequence"/>
</dbReference>
<name>A0A1Y1ZWT1_9PLEO</name>
<evidence type="ECO:0000313" key="2">
    <source>
        <dbReference type="EMBL" id="ORY14701.1"/>
    </source>
</evidence>
<comment type="caution">
    <text evidence="2">The sequence shown here is derived from an EMBL/GenBank/DDBJ whole genome shotgun (WGS) entry which is preliminary data.</text>
</comment>
<evidence type="ECO:0000313" key="3">
    <source>
        <dbReference type="Proteomes" id="UP000193144"/>
    </source>
</evidence>
<dbReference type="EMBL" id="MCFA01000031">
    <property type="protein sequence ID" value="ORY14701.1"/>
    <property type="molecule type" value="Genomic_DNA"/>
</dbReference>
<dbReference type="OrthoDB" id="3650389at2759"/>
<evidence type="ECO:0000256" key="1">
    <source>
        <dbReference type="SAM" id="MobiDB-lite"/>
    </source>
</evidence>
<sequence>MPHQKHPQIFVPLPDLPPMISDGVRPRQIWVPADGYGDPSSNTVARSINTLRGHPTWKIFCRDVPLPLIRDTPTEPPHYVYLDDAACHAIYCSGVYNKIELRKYWPWDFDHLGNIKQDRRNRGRPAFLDDSRKSYATAPRRKPAAPYVFSGEPQEVAAVREMEEKEMSGQPKETVMLPGNGKRLNLGVSILRRKTTNADLKLNPKGNQHAEGKMRSAPSAYP</sequence>
<protein>
    <submittedName>
        <fullName evidence="2">Uncharacterized protein</fullName>
    </submittedName>
</protein>
<feature type="region of interest" description="Disordered" evidence="1">
    <location>
        <begin position="196"/>
        <end position="222"/>
    </location>
</feature>
<feature type="region of interest" description="Disordered" evidence="1">
    <location>
        <begin position="121"/>
        <end position="145"/>
    </location>
</feature>
<proteinExistence type="predicted"/>
<reference evidence="2 3" key="1">
    <citation type="submission" date="2016-07" db="EMBL/GenBank/DDBJ databases">
        <title>Pervasive Adenine N6-methylation of Active Genes in Fungi.</title>
        <authorList>
            <consortium name="DOE Joint Genome Institute"/>
            <person name="Mondo S.J."/>
            <person name="Dannebaum R.O."/>
            <person name="Kuo R.C."/>
            <person name="Labutti K."/>
            <person name="Haridas S."/>
            <person name="Kuo A."/>
            <person name="Salamov A."/>
            <person name="Ahrendt S.R."/>
            <person name="Lipzen A."/>
            <person name="Sullivan W."/>
            <person name="Andreopoulos W.B."/>
            <person name="Clum A."/>
            <person name="Lindquist E."/>
            <person name="Daum C."/>
            <person name="Ramamoorthy G.K."/>
            <person name="Gryganskyi A."/>
            <person name="Culley D."/>
            <person name="Magnuson J.K."/>
            <person name="James T.Y."/>
            <person name="O'Malley M.A."/>
            <person name="Stajich J.E."/>
            <person name="Spatafora J.W."/>
            <person name="Visel A."/>
            <person name="Grigoriev I.V."/>
        </authorList>
    </citation>
    <scope>NUCLEOTIDE SEQUENCE [LARGE SCALE GENOMIC DNA]</scope>
    <source>
        <strain evidence="2 3">CBS 115471</strain>
    </source>
</reference>
<dbReference type="AlphaFoldDB" id="A0A1Y1ZWT1"/>
<gene>
    <name evidence="2" type="ORF">BCR34DRAFT_599038</name>
</gene>
<keyword evidence="3" id="KW-1185">Reference proteome</keyword>
<organism evidence="2 3">
    <name type="scientific">Clohesyomyces aquaticus</name>
    <dbReference type="NCBI Taxonomy" id="1231657"/>
    <lineage>
        <taxon>Eukaryota</taxon>
        <taxon>Fungi</taxon>
        <taxon>Dikarya</taxon>
        <taxon>Ascomycota</taxon>
        <taxon>Pezizomycotina</taxon>
        <taxon>Dothideomycetes</taxon>
        <taxon>Pleosporomycetidae</taxon>
        <taxon>Pleosporales</taxon>
        <taxon>Lindgomycetaceae</taxon>
        <taxon>Clohesyomyces</taxon>
    </lineage>
</organism>
<accession>A0A1Y1ZWT1</accession>